<dbReference type="InterPro" id="IPR031475">
    <property type="entry name" value="NBD_C"/>
</dbReference>
<dbReference type="InterPro" id="IPR037051">
    <property type="entry name" value="4-carb_acid_sugar_kinase_N_sf"/>
</dbReference>
<dbReference type="CDD" id="cd00408">
    <property type="entry name" value="DHDPS-like"/>
    <property type="match status" value="1"/>
</dbReference>
<organism evidence="9 10">
    <name type="scientific">Fusarium ambrosium</name>
    <dbReference type="NCBI Taxonomy" id="131363"/>
    <lineage>
        <taxon>Eukaryota</taxon>
        <taxon>Fungi</taxon>
        <taxon>Dikarya</taxon>
        <taxon>Ascomycota</taxon>
        <taxon>Pezizomycotina</taxon>
        <taxon>Sordariomycetes</taxon>
        <taxon>Hypocreomycetidae</taxon>
        <taxon>Hypocreales</taxon>
        <taxon>Nectriaceae</taxon>
        <taxon>Fusarium</taxon>
        <taxon>Fusarium solani species complex</taxon>
    </lineage>
</organism>
<dbReference type="InterPro" id="IPR013785">
    <property type="entry name" value="Aldolase_TIM"/>
</dbReference>
<evidence type="ECO:0000256" key="2">
    <source>
        <dbReference type="ARBA" id="ARBA00022679"/>
    </source>
</evidence>
<proteinExistence type="inferred from homology"/>
<keyword evidence="6" id="KW-0119">Carbohydrate metabolism</keyword>
<comment type="similarity">
    <text evidence="1">Belongs to the four-carbon acid sugar kinase family.</text>
</comment>
<dbReference type="Pfam" id="PF17042">
    <property type="entry name" value="NBD_C"/>
    <property type="match status" value="1"/>
</dbReference>
<evidence type="ECO:0000259" key="7">
    <source>
        <dbReference type="Pfam" id="PF07005"/>
    </source>
</evidence>
<name>A0A428TSI6_9HYPO</name>
<evidence type="ECO:0000313" key="10">
    <source>
        <dbReference type="Proteomes" id="UP000288429"/>
    </source>
</evidence>
<evidence type="ECO:0000313" key="9">
    <source>
        <dbReference type="EMBL" id="RSM04993.1"/>
    </source>
</evidence>
<dbReference type="Pfam" id="PF07005">
    <property type="entry name" value="SBD_N"/>
    <property type="match status" value="1"/>
</dbReference>
<dbReference type="Pfam" id="PF00701">
    <property type="entry name" value="DHDPS"/>
    <property type="match status" value="1"/>
</dbReference>
<evidence type="ECO:0000259" key="8">
    <source>
        <dbReference type="Pfam" id="PF17042"/>
    </source>
</evidence>
<dbReference type="InterPro" id="IPR002220">
    <property type="entry name" value="DapA-like"/>
</dbReference>
<keyword evidence="2" id="KW-0808">Transferase</keyword>
<reference evidence="9 10" key="1">
    <citation type="submission" date="2017-06" db="EMBL/GenBank/DDBJ databases">
        <title>Cmopartive genomic analysis of Ambrosia Fusariam Clade fungi.</title>
        <authorList>
            <person name="Stajich J.E."/>
            <person name="Carrillo J."/>
            <person name="Kijimoto T."/>
            <person name="Eskalen A."/>
            <person name="O'Donnell K."/>
            <person name="Kasson M."/>
        </authorList>
    </citation>
    <scope>NUCLEOTIDE SEQUENCE [LARGE SCALE GENOMIC DNA]</scope>
    <source>
        <strain evidence="9 10">NRRL 20438</strain>
    </source>
</reference>
<dbReference type="InterPro" id="IPR042213">
    <property type="entry name" value="NBD_C_sf"/>
</dbReference>
<evidence type="ECO:0000256" key="5">
    <source>
        <dbReference type="ARBA" id="ARBA00022840"/>
    </source>
</evidence>
<protein>
    <recommendedName>
        <fullName evidence="11">4-hydroxy-2-oxoglutarate aldolase, mitochondrial</fullName>
    </recommendedName>
</protein>
<feature type="domain" description="Four-carbon acid sugar kinase N-terminal" evidence="7">
    <location>
        <begin position="38"/>
        <end position="255"/>
    </location>
</feature>
<dbReference type="Proteomes" id="UP000288429">
    <property type="component" value="Unassembled WGS sequence"/>
</dbReference>
<evidence type="ECO:0000256" key="3">
    <source>
        <dbReference type="ARBA" id="ARBA00022741"/>
    </source>
</evidence>
<dbReference type="PANTHER" id="PTHR12128:SF47">
    <property type="entry name" value="DIHYDRODIPICOLINATE SYNTHASE-RELATED"/>
    <property type="match status" value="1"/>
</dbReference>
<sequence>MPLNVATKLLSLPPIPRDNALSQVQSILKDPHSPVPALVILDDDPTGTQTCNNVPVLMLWDTTTLANELSEQSLIIEILTNLKEASATTGIPIEIVLRSDSTLRGHFPLEVDVAERLLGPFDACFLCPFFYQGGRYTIDDVHYVVEGNELIPVAETPFAQDATFGYRSSNLREYVEEKTLGRISAKDVASFSLDTIRNGGSDAVLRQILELPKGAVVVANAANDNDIHTIVLATLQAVKKGKKFVDRTGAAFVSSRLGIGQIPPISATQLQLPTRPGGLIIAGSYVPKTTAQLQALIKSRGEKLAVVELQVQDLLDSPSAAAGAILSAVKNAEREVTRGCDILVMTSRKLITGSDEQSSLAIGSAVAAALVQFLVQLKTRPRYVIAKGGITSSDMATRGLRMKRALVVGQAAVDTPKAKPLPPGVYTPVITIYDGSPSQAVDLDAMYKHCQHLVRAGCHGLVYLGTNGEMAMLNHQERIDIVQMARRAVTDLGIPDYPIVAGISAQSVAETVQYAKEAAEAGAGWGLLLPPSYWTKAISSDVLLGFYRDVADQSPIPIVIYNYPGVVSGVDVDSDQICALASHPNIVAAKLTCGQVGKAIRVTSRYGPKHMAVYAGSVDYLVPSLVGGASGCVVGMGNVFPKTVSRLYDYWKAGRIEEATALQEKIAAAEWACKKSLNNTKYGAWYYIGQHLGLEDENMFMMRKPYLPLSEAAKKGALEMLGALEQIEKSMEGREGIVQ</sequence>
<dbReference type="Gene3D" id="3.20.20.70">
    <property type="entry name" value="Aldolase class I"/>
    <property type="match status" value="1"/>
</dbReference>
<accession>A0A428TSI6</accession>
<evidence type="ECO:0000256" key="6">
    <source>
        <dbReference type="ARBA" id="ARBA00023277"/>
    </source>
</evidence>
<keyword evidence="10" id="KW-1185">Reference proteome</keyword>
<feature type="domain" description="Four-carbon acid sugar kinase nucleotide binding" evidence="8">
    <location>
        <begin position="279"/>
        <end position="412"/>
    </location>
</feature>
<dbReference type="PANTHER" id="PTHR12128">
    <property type="entry name" value="DIHYDRODIPICOLINATE SYNTHASE"/>
    <property type="match status" value="1"/>
</dbReference>
<keyword evidence="5" id="KW-0067">ATP-binding</keyword>
<dbReference type="SUPFAM" id="SSF142764">
    <property type="entry name" value="YgbK-like"/>
    <property type="match status" value="1"/>
</dbReference>
<evidence type="ECO:0000256" key="1">
    <source>
        <dbReference type="ARBA" id="ARBA00005715"/>
    </source>
</evidence>
<dbReference type="EMBL" id="NIZV01000143">
    <property type="protein sequence ID" value="RSM04993.1"/>
    <property type="molecule type" value="Genomic_DNA"/>
</dbReference>
<gene>
    <name evidence="9" type="ORF">CDV31_009794</name>
</gene>
<keyword evidence="3" id="KW-0547">Nucleotide-binding</keyword>
<dbReference type="SMART" id="SM01130">
    <property type="entry name" value="DHDPS"/>
    <property type="match status" value="1"/>
</dbReference>
<dbReference type="GO" id="GO:0016301">
    <property type="term" value="F:kinase activity"/>
    <property type="evidence" value="ECO:0007669"/>
    <property type="project" value="UniProtKB-KW"/>
</dbReference>
<dbReference type="InterPro" id="IPR010737">
    <property type="entry name" value="4-carb_acid_sugar_kinase_N"/>
</dbReference>
<dbReference type="Gene3D" id="3.40.980.20">
    <property type="entry name" value="Four-carbon acid sugar kinase, nucleotide binding domain"/>
    <property type="match status" value="1"/>
</dbReference>
<keyword evidence="4" id="KW-0418">Kinase</keyword>
<evidence type="ECO:0000256" key="4">
    <source>
        <dbReference type="ARBA" id="ARBA00022777"/>
    </source>
</evidence>
<dbReference type="Gene3D" id="3.40.50.10840">
    <property type="entry name" value="Putative sugar-binding, N-terminal domain"/>
    <property type="match status" value="1"/>
</dbReference>
<dbReference type="AlphaFoldDB" id="A0A428TSI6"/>
<evidence type="ECO:0008006" key="11">
    <source>
        <dbReference type="Google" id="ProtNLM"/>
    </source>
</evidence>
<dbReference type="GO" id="GO:0005524">
    <property type="term" value="F:ATP binding"/>
    <property type="evidence" value="ECO:0007669"/>
    <property type="project" value="UniProtKB-KW"/>
</dbReference>
<dbReference type="GO" id="GO:0008840">
    <property type="term" value="F:4-hydroxy-tetrahydrodipicolinate synthase activity"/>
    <property type="evidence" value="ECO:0007669"/>
    <property type="project" value="TreeGrafter"/>
</dbReference>
<dbReference type="PRINTS" id="PR00146">
    <property type="entry name" value="DHPICSNTHASE"/>
</dbReference>
<comment type="caution">
    <text evidence="9">The sequence shown here is derived from an EMBL/GenBank/DDBJ whole genome shotgun (WGS) entry which is preliminary data.</text>
</comment>
<dbReference type="SUPFAM" id="SSF51569">
    <property type="entry name" value="Aldolase"/>
    <property type="match status" value="1"/>
</dbReference>